<gene>
    <name evidence="2" type="ORF">G5B17_16185</name>
</gene>
<comment type="caution">
    <text evidence="2">The sequence shown here is derived from an EMBL/GenBank/DDBJ whole genome shotgun (WGS) entry which is preliminary data.</text>
</comment>
<reference evidence="2 3" key="1">
    <citation type="journal article" date="2020" name="Cell Host Microbe">
        <title>Functional and Genomic Variation between Human-Derived Isolates of Lachnospiraceae Reveals Inter- and Intra-Species Diversity.</title>
        <authorList>
            <person name="Sorbara M.T."/>
            <person name="Littmann E.R."/>
            <person name="Fontana E."/>
            <person name="Moody T.U."/>
            <person name="Kohout C.E."/>
            <person name="Gjonbalaj M."/>
            <person name="Eaton V."/>
            <person name="Seok R."/>
            <person name="Leiner I.M."/>
            <person name="Pamer E.G."/>
        </authorList>
    </citation>
    <scope>NUCLEOTIDE SEQUENCE [LARGE SCALE GENOMIC DNA]</scope>
    <source>
        <strain evidence="2 3">MSK.17.74</strain>
    </source>
</reference>
<protein>
    <recommendedName>
        <fullName evidence="4">Zf-HC2 domain-containing protein</fullName>
    </recommendedName>
</protein>
<evidence type="ECO:0000313" key="3">
    <source>
        <dbReference type="Proteomes" id="UP001644719"/>
    </source>
</evidence>
<keyword evidence="3" id="KW-1185">Reference proteome</keyword>
<proteinExistence type="predicted"/>
<organism evidence="2 3">
    <name type="scientific">Blautia faecis</name>
    <dbReference type="NCBI Taxonomy" id="871665"/>
    <lineage>
        <taxon>Bacteria</taxon>
        <taxon>Bacillati</taxon>
        <taxon>Bacillota</taxon>
        <taxon>Clostridia</taxon>
        <taxon>Lachnospirales</taxon>
        <taxon>Lachnospiraceae</taxon>
        <taxon>Blautia</taxon>
    </lineage>
</organism>
<evidence type="ECO:0000313" key="2">
    <source>
        <dbReference type="EMBL" id="NSG86910.1"/>
    </source>
</evidence>
<dbReference type="RefSeq" id="WP_148462184.1">
    <property type="nucleotide sequence ID" value="NZ_JAAINN010000004.1"/>
</dbReference>
<evidence type="ECO:0000256" key="1">
    <source>
        <dbReference type="SAM" id="Phobius"/>
    </source>
</evidence>
<dbReference type="EMBL" id="JAAITS010000053">
    <property type="protein sequence ID" value="NSG86910.1"/>
    <property type="molecule type" value="Genomic_DNA"/>
</dbReference>
<evidence type="ECO:0008006" key="4">
    <source>
        <dbReference type="Google" id="ProtNLM"/>
    </source>
</evidence>
<accession>A0ABX2HCK7</accession>
<keyword evidence="1" id="KW-1133">Transmembrane helix</keyword>
<keyword evidence="1" id="KW-0472">Membrane</keyword>
<dbReference type="Proteomes" id="UP001644719">
    <property type="component" value="Unassembled WGS sequence"/>
</dbReference>
<sequence>MHINSNDLNNFQNEEMNTDEIIAFLEHMNHCDYCLNQLVDEYTDHASSAPAYLKGTIMERVTAPDIQIQKTAADATYKMRFFYEGLRTVVGVVLALVMLFSLGQMDFVSPQLPQSTAKSSETRREIRTSLRNFSNGITDGISDAPQKVVNYINSISNTITNGGN</sequence>
<keyword evidence="1" id="KW-0812">Transmembrane</keyword>
<feature type="transmembrane region" description="Helical" evidence="1">
    <location>
        <begin position="86"/>
        <end position="105"/>
    </location>
</feature>
<name>A0ABX2HCK7_9FIRM</name>